<dbReference type="Proteomes" id="UP001597024">
    <property type="component" value="Unassembled WGS sequence"/>
</dbReference>
<protein>
    <submittedName>
        <fullName evidence="2">SGNH hydrolase domain-containing protein</fullName>
    </submittedName>
</protein>
<name>A0ABW3E6S4_9ACTN</name>
<evidence type="ECO:0000313" key="3">
    <source>
        <dbReference type="Proteomes" id="UP001597024"/>
    </source>
</evidence>
<dbReference type="Pfam" id="PF19040">
    <property type="entry name" value="SGNH"/>
    <property type="match status" value="1"/>
</dbReference>
<dbReference type="InterPro" id="IPR043968">
    <property type="entry name" value="SGNH"/>
</dbReference>
<evidence type="ECO:0000259" key="1">
    <source>
        <dbReference type="Pfam" id="PF19040"/>
    </source>
</evidence>
<evidence type="ECO:0000313" key="2">
    <source>
        <dbReference type="EMBL" id="MFD0891835.1"/>
    </source>
</evidence>
<reference evidence="3" key="1">
    <citation type="journal article" date="2019" name="Int. J. Syst. Evol. Microbiol.">
        <title>The Global Catalogue of Microorganisms (GCM) 10K type strain sequencing project: providing services to taxonomists for standard genome sequencing and annotation.</title>
        <authorList>
            <consortium name="The Broad Institute Genomics Platform"/>
            <consortium name="The Broad Institute Genome Sequencing Center for Infectious Disease"/>
            <person name="Wu L."/>
            <person name="Ma J."/>
        </authorList>
    </citation>
    <scope>NUCLEOTIDE SEQUENCE [LARGE SCALE GENOMIC DNA]</scope>
    <source>
        <strain evidence="3">CCUG 62974</strain>
    </source>
</reference>
<keyword evidence="3" id="KW-1185">Reference proteome</keyword>
<sequence length="64" mass="6851">GVRLLDVTPLLCPEGPADSATCPAALDGIVLYRDDAHITDTLAVRLAPRIEQDLEDLDLIPTVL</sequence>
<dbReference type="GO" id="GO:0016787">
    <property type="term" value="F:hydrolase activity"/>
    <property type="evidence" value="ECO:0007669"/>
    <property type="project" value="UniProtKB-KW"/>
</dbReference>
<feature type="non-terminal residue" evidence="2">
    <location>
        <position position="1"/>
    </location>
</feature>
<accession>A0ABW3E6S4</accession>
<dbReference type="EMBL" id="JBHTHX010003527">
    <property type="protein sequence ID" value="MFD0891835.1"/>
    <property type="molecule type" value="Genomic_DNA"/>
</dbReference>
<keyword evidence="2" id="KW-0378">Hydrolase</keyword>
<feature type="domain" description="SGNH" evidence="1">
    <location>
        <begin position="2"/>
        <end position="52"/>
    </location>
</feature>
<gene>
    <name evidence="2" type="ORF">ACFQ08_45400</name>
</gene>
<comment type="caution">
    <text evidence="2">The sequence shown here is derived from an EMBL/GenBank/DDBJ whole genome shotgun (WGS) entry which is preliminary data.</text>
</comment>
<proteinExistence type="predicted"/>
<organism evidence="2 3">
    <name type="scientific">Streptosporangium algeriense</name>
    <dbReference type="NCBI Taxonomy" id="1682748"/>
    <lineage>
        <taxon>Bacteria</taxon>
        <taxon>Bacillati</taxon>
        <taxon>Actinomycetota</taxon>
        <taxon>Actinomycetes</taxon>
        <taxon>Streptosporangiales</taxon>
        <taxon>Streptosporangiaceae</taxon>
        <taxon>Streptosporangium</taxon>
    </lineage>
</organism>